<reference evidence="6 7" key="1">
    <citation type="submission" date="2019-01" db="EMBL/GenBank/DDBJ databases">
        <title>Sequencing of cultivated peanut Arachis hypogaea provides insights into genome evolution and oil improvement.</title>
        <authorList>
            <person name="Chen X."/>
        </authorList>
    </citation>
    <scope>NUCLEOTIDE SEQUENCE [LARGE SCALE GENOMIC DNA]</scope>
    <source>
        <strain evidence="7">cv. Fuhuasheng</strain>
        <tissue evidence="6">Leaves</tissue>
    </source>
</reference>
<comment type="similarity">
    <text evidence="1 5">Belongs to the cytochrome P450 family.</text>
</comment>
<keyword evidence="7" id="KW-1185">Reference proteome</keyword>
<protein>
    <recommendedName>
        <fullName evidence="8">Cytochrome P450</fullName>
    </recommendedName>
</protein>
<proteinExistence type="inferred from homology"/>
<organism evidence="6 7">
    <name type="scientific">Arachis hypogaea</name>
    <name type="common">Peanut</name>
    <dbReference type="NCBI Taxonomy" id="3818"/>
    <lineage>
        <taxon>Eukaryota</taxon>
        <taxon>Viridiplantae</taxon>
        <taxon>Streptophyta</taxon>
        <taxon>Embryophyta</taxon>
        <taxon>Tracheophyta</taxon>
        <taxon>Spermatophyta</taxon>
        <taxon>Magnoliopsida</taxon>
        <taxon>eudicotyledons</taxon>
        <taxon>Gunneridae</taxon>
        <taxon>Pentapetalae</taxon>
        <taxon>rosids</taxon>
        <taxon>fabids</taxon>
        <taxon>Fabales</taxon>
        <taxon>Fabaceae</taxon>
        <taxon>Papilionoideae</taxon>
        <taxon>50 kb inversion clade</taxon>
        <taxon>dalbergioids sensu lato</taxon>
        <taxon>Dalbergieae</taxon>
        <taxon>Pterocarpus clade</taxon>
        <taxon>Arachis</taxon>
    </lineage>
</organism>
<dbReference type="InterPro" id="IPR017972">
    <property type="entry name" value="Cyt_P450_CS"/>
</dbReference>
<dbReference type="EMBL" id="SDMP01000003">
    <property type="protein sequence ID" value="RYR67587.1"/>
    <property type="molecule type" value="Genomic_DNA"/>
</dbReference>
<dbReference type="InterPro" id="IPR001128">
    <property type="entry name" value="Cyt_P450"/>
</dbReference>
<evidence type="ECO:0000256" key="3">
    <source>
        <dbReference type="ARBA" id="ARBA00023004"/>
    </source>
</evidence>
<dbReference type="PRINTS" id="PR00385">
    <property type="entry name" value="P450"/>
</dbReference>
<evidence type="ECO:0000256" key="1">
    <source>
        <dbReference type="ARBA" id="ARBA00010617"/>
    </source>
</evidence>
<dbReference type="SUPFAM" id="SSF48264">
    <property type="entry name" value="Cytochrome P450"/>
    <property type="match status" value="1"/>
</dbReference>
<dbReference type="GO" id="GO:0004497">
    <property type="term" value="F:monooxygenase activity"/>
    <property type="evidence" value="ECO:0007669"/>
    <property type="project" value="UniProtKB-KW"/>
</dbReference>
<keyword evidence="2 4" id="KW-0479">Metal-binding</keyword>
<evidence type="ECO:0000256" key="2">
    <source>
        <dbReference type="ARBA" id="ARBA00022723"/>
    </source>
</evidence>
<evidence type="ECO:0000256" key="5">
    <source>
        <dbReference type="RuleBase" id="RU000461"/>
    </source>
</evidence>
<sequence>MEFVLSSIVEKLQHQPNSALSTICFIIISILCIVKFTRRNKKINNLPPSPPKLPLIGNLHQLGTLPHQSLKALSKKYGPLLLLQLGQTQALVVSSAELVEEIAKSHDVAFSNRANNKAARVFFHQCNEVAFAPYGEEWRKKRKLCVLELLSTNRVKSFQPIRENEVLMMINSIHEVCAKGLSVNLSKMIIATSTNISSRCIFGQRFETSDDGRKSIAKVLRKMMSQLTTLGVGDLFPSLDWVDVLTGFMSRLKVTFAELDAFLEEVIEEHKRKKNCDDNNKDFVDVLLQLQERDMLEFELNGDTMKSLLLDLFVGGSDTVSTTIEWAFAELANNPKIMKKVQEEVRRIVGEKSMIEENDLNQMKYMKCVIKETLRLHPPGPLLIPRETANSVEIKGYHIPKKVTVYINSYAIHRDPKLWDNAEEFIPERFEGNQQVDYKVIDFQLIPFGFGRRGCPGISFGVASFEYMMANLLCWFDWKVPNNNNNNGALIDMSEFNGLSVTKKQPLYLEPMPYLIC</sequence>
<dbReference type="FunFam" id="1.10.630.10:FF:000011">
    <property type="entry name" value="Cytochrome P450 83B1"/>
    <property type="match status" value="1"/>
</dbReference>
<dbReference type="GO" id="GO:0005506">
    <property type="term" value="F:iron ion binding"/>
    <property type="evidence" value="ECO:0007669"/>
    <property type="project" value="InterPro"/>
</dbReference>
<evidence type="ECO:0000256" key="4">
    <source>
        <dbReference type="PIRSR" id="PIRSR602401-1"/>
    </source>
</evidence>
<dbReference type="PRINTS" id="PR00463">
    <property type="entry name" value="EP450I"/>
</dbReference>
<keyword evidence="3 4" id="KW-0408">Iron</keyword>
<dbReference type="PANTHER" id="PTHR47955">
    <property type="entry name" value="CYTOCHROME P450 FAMILY 71 PROTEIN"/>
    <property type="match status" value="1"/>
</dbReference>
<comment type="caution">
    <text evidence="6">The sequence shown here is derived from an EMBL/GenBank/DDBJ whole genome shotgun (WGS) entry which is preliminary data.</text>
</comment>
<accession>A0A445DWQ2</accession>
<keyword evidence="4 5" id="KW-0349">Heme</keyword>
<evidence type="ECO:0000313" key="7">
    <source>
        <dbReference type="Proteomes" id="UP000289738"/>
    </source>
</evidence>
<keyword evidence="5" id="KW-0503">Monooxygenase</keyword>
<dbReference type="STRING" id="3818.A0A445DWQ2"/>
<dbReference type="PROSITE" id="PS00086">
    <property type="entry name" value="CYTOCHROME_P450"/>
    <property type="match status" value="1"/>
</dbReference>
<dbReference type="PANTHER" id="PTHR47955:SF15">
    <property type="entry name" value="CYTOCHROME P450 71A2-LIKE"/>
    <property type="match status" value="1"/>
</dbReference>
<dbReference type="Gene3D" id="1.10.630.10">
    <property type="entry name" value="Cytochrome P450"/>
    <property type="match status" value="1"/>
</dbReference>
<evidence type="ECO:0008006" key="8">
    <source>
        <dbReference type="Google" id="ProtNLM"/>
    </source>
</evidence>
<dbReference type="InterPro" id="IPR002401">
    <property type="entry name" value="Cyt_P450_E_grp-I"/>
</dbReference>
<dbReference type="Proteomes" id="UP000289738">
    <property type="component" value="Chromosome A03"/>
</dbReference>
<comment type="cofactor">
    <cofactor evidence="4">
        <name>heme</name>
        <dbReference type="ChEBI" id="CHEBI:30413"/>
    </cofactor>
</comment>
<dbReference type="CDD" id="cd11072">
    <property type="entry name" value="CYP71-like"/>
    <property type="match status" value="1"/>
</dbReference>
<dbReference type="Pfam" id="PF00067">
    <property type="entry name" value="p450"/>
    <property type="match status" value="1"/>
</dbReference>
<evidence type="ECO:0000313" key="6">
    <source>
        <dbReference type="EMBL" id="RYR67587.1"/>
    </source>
</evidence>
<keyword evidence="5" id="KW-0560">Oxidoreductase</keyword>
<feature type="binding site" description="axial binding residue" evidence="4">
    <location>
        <position position="455"/>
    </location>
    <ligand>
        <name>heme</name>
        <dbReference type="ChEBI" id="CHEBI:30413"/>
    </ligand>
    <ligandPart>
        <name>Fe</name>
        <dbReference type="ChEBI" id="CHEBI:18248"/>
    </ligandPart>
</feature>
<dbReference type="GO" id="GO:0016705">
    <property type="term" value="F:oxidoreductase activity, acting on paired donors, with incorporation or reduction of molecular oxygen"/>
    <property type="evidence" value="ECO:0007669"/>
    <property type="project" value="InterPro"/>
</dbReference>
<dbReference type="AlphaFoldDB" id="A0A445DWQ2"/>
<name>A0A445DWQ2_ARAHY</name>
<dbReference type="InterPro" id="IPR036396">
    <property type="entry name" value="Cyt_P450_sf"/>
</dbReference>
<gene>
    <name evidence="6" type="ORF">Ahy_A03g013983</name>
</gene>
<dbReference type="GO" id="GO:0020037">
    <property type="term" value="F:heme binding"/>
    <property type="evidence" value="ECO:0007669"/>
    <property type="project" value="InterPro"/>
</dbReference>